<comment type="caution">
    <text evidence="11">The sequence shown here is derived from an EMBL/GenBank/DDBJ whole genome shotgun (WGS) entry which is preliminary data.</text>
</comment>
<feature type="region of interest" description="Disordered" evidence="10">
    <location>
        <begin position="563"/>
        <end position="768"/>
    </location>
</feature>
<proteinExistence type="inferred from homology"/>
<feature type="compositionally biased region" description="Polar residues" evidence="10">
    <location>
        <begin position="644"/>
        <end position="656"/>
    </location>
</feature>
<evidence type="ECO:0000256" key="1">
    <source>
        <dbReference type="ARBA" id="ARBA00004282"/>
    </source>
</evidence>
<dbReference type="GO" id="GO:0035735">
    <property type="term" value="P:intraciliary transport involved in cilium assembly"/>
    <property type="evidence" value="ECO:0007669"/>
    <property type="project" value="TreeGrafter"/>
</dbReference>
<comment type="similarity">
    <text evidence="3">Belongs to the ADIP family.</text>
</comment>
<feature type="compositionally biased region" description="Low complexity" evidence="10">
    <location>
        <begin position="657"/>
        <end position="682"/>
    </location>
</feature>
<dbReference type="PANTHER" id="PTHR46507">
    <property type="entry name" value="AFADIN- AND ALPHA-ACTININ-BINDING PROTEIN"/>
    <property type="match status" value="1"/>
</dbReference>
<comment type="subcellular location">
    <subcellularLocation>
        <location evidence="1">Cell junction</location>
    </subcellularLocation>
    <subcellularLocation>
        <location evidence="2">Cytoplasm</location>
        <location evidence="2">Cytoskeleton</location>
        <location evidence="2">Microtubule organizing center</location>
        <location evidence="2">Centrosome</location>
    </subcellularLocation>
</comment>
<keyword evidence="12" id="KW-1185">Reference proteome</keyword>
<sequence>MWGEDSRYDMAEERNGAGNMGYDSFDELGDSRMSSGDQAAAAAAAVAAAPLQHTYGGIRQMEQTSATSARTHTASTGLNPYAALHHINRELMEAGLPSPLLLVEQPESLEDNQRIVECLVALLEQHRRDSGVRESMGDELRRAMGEEDQLRSTLMRLERELDGSQRDAAVTRIRLQEAERLGNEAEAQRKQVAAELRATRATAAQARMQFLHDAKKREMEAGKLRDRLQKLITDKYRSAKVSFELVNPRLSGLQPVDVQGRELAAFQRLVEDYEGNQGLLVERVAGLEELLRGVREALAGLRAEFGAVEDAEAGAAEDAEASEPAVDNGRAMALVAAVRRALHRERAEQQQQQQPAAQPSVDASELEQRDLQIASQQATISRLQAELADLSRLLSEQKRMLDSATQDASGRRMSLDSSSSMFDRGMSAEQLEFERGELRREQRELVAERQKFTEAAIELGNERGELKRRVEAFEREREEFLSRQAGGEAQMSSTEALVAGLPGTPQWMRGMDAAALATPAMMRSMQAGGTPTQQMLASMFLLGTQQQQQQQRTLAGGAALDTDHLIDTPSRPEPAGHGAGHGSGGLNGGADNDQDDQDDDNGGNMSDSFDEEAVTPVARRRTAAAVSRGPGANGSGASAKPRGSSGSTPNLYRSTGTLRPQSRSSSSATPVRPTPTRTPVDVRSGKAPRTCTRPGCAAHAHHEHEDGSAAPRMELKPPVPRFGRGRRAGEPDGAEEGRAPLGRPGNAARHNPIGRPAARATSAADIYK</sequence>
<evidence type="ECO:0000256" key="4">
    <source>
        <dbReference type="ARBA" id="ARBA00022490"/>
    </source>
</evidence>
<keyword evidence="8" id="KW-0206">Cytoskeleton</keyword>
<protein>
    <recommendedName>
        <fullName evidence="13">Afadin and alpha-actinin-binding-domain-containing protein</fullName>
    </recommendedName>
</protein>
<dbReference type="Proteomes" id="UP001149813">
    <property type="component" value="Unassembled WGS sequence"/>
</dbReference>
<keyword evidence="4" id="KW-0963">Cytoplasm</keyword>
<dbReference type="EMBL" id="JANBOJ010000014">
    <property type="protein sequence ID" value="KAJ1725032.1"/>
    <property type="molecule type" value="Genomic_DNA"/>
</dbReference>
<dbReference type="PANTHER" id="PTHR46507:SF4">
    <property type="entry name" value="SSX FAMILY MEMBER 2 INTERACTING PROTEIN"/>
    <property type="match status" value="1"/>
</dbReference>
<evidence type="ECO:0000256" key="10">
    <source>
        <dbReference type="SAM" id="MobiDB-lite"/>
    </source>
</evidence>
<gene>
    <name evidence="11" type="ORF">LPJ53_000758</name>
</gene>
<feature type="coiled-coil region" evidence="9">
    <location>
        <begin position="140"/>
        <end position="195"/>
    </location>
</feature>
<evidence type="ECO:0008006" key="13">
    <source>
        <dbReference type="Google" id="ProtNLM"/>
    </source>
</evidence>
<evidence type="ECO:0000256" key="9">
    <source>
        <dbReference type="SAM" id="Coils"/>
    </source>
</evidence>
<dbReference type="InterPro" id="IPR021622">
    <property type="entry name" value="Afadin/alpha-actinin-bd"/>
</dbReference>
<feature type="region of interest" description="Disordered" evidence="10">
    <location>
        <begin position="402"/>
        <end position="423"/>
    </location>
</feature>
<dbReference type="GO" id="GO:0007155">
    <property type="term" value="P:cell adhesion"/>
    <property type="evidence" value="ECO:0007669"/>
    <property type="project" value="UniProtKB-KW"/>
</dbReference>
<reference evidence="11" key="1">
    <citation type="submission" date="2022-07" db="EMBL/GenBank/DDBJ databases">
        <title>Phylogenomic reconstructions and comparative analyses of Kickxellomycotina fungi.</title>
        <authorList>
            <person name="Reynolds N.K."/>
            <person name="Stajich J.E."/>
            <person name="Barry K."/>
            <person name="Grigoriev I.V."/>
            <person name="Crous P."/>
            <person name="Smith M.E."/>
        </authorList>
    </citation>
    <scope>NUCLEOTIDE SEQUENCE</scope>
    <source>
        <strain evidence="11">NBRC 32514</strain>
    </source>
</reference>
<feature type="compositionally biased region" description="Basic and acidic residues" evidence="10">
    <location>
        <begin position="727"/>
        <end position="738"/>
    </location>
</feature>
<feature type="compositionally biased region" description="Gly residues" evidence="10">
    <location>
        <begin position="577"/>
        <end position="588"/>
    </location>
</feature>
<keyword evidence="7 9" id="KW-0175">Coiled coil</keyword>
<feature type="compositionally biased region" description="Acidic residues" evidence="10">
    <location>
        <begin position="592"/>
        <end position="601"/>
    </location>
</feature>
<evidence type="ECO:0000313" key="12">
    <source>
        <dbReference type="Proteomes" id="UP001149813"/>
    </source>
</evidence>
<accession>A0A9W7Y5P9</accession>
<dbReference type="Pfam" id="PF11559">
    <property type="entry name" value="ADIP"/>
    <property type="match status" value="1"/>
</dbReference>
<evidence type="ECO:0000256" key="7">
    <source>
        <dbReference type="ARBA" id="ARBA00023054"/>
    </source>
</evidence>
<organism evidence="11 12">
    <name type="scientific">Coemansia erecta</name>
    <dbReference type="NCBI Taxonomy" id="147472"/>
    <lineage>
        <taxon>Eukaryota</taxon>
        <taxon>Fungi</taxon>
        <taxon>Fungi incertae sedis</taxon>
        <taxon>Zoopagomycota</taxon>
        <taxon>Kickxellomycotina</taxon>
        <taxon>Kickxellomycetes</taxon>
        <taxon>Kickxellales</taxon>
        <taxon>Kickxellaceae</taxon>
        <taxon>Coemansia</taxon>
    </lineage>
</organism>
<dbReference type="OrthoDB" id="312015at2759"/>
<dbReference type="GO" id="GO:0036064">
    <property type="term" value="C:ciliary basal body"/>
    <property type="evidence" value="ECO:0007669"/>
    <property type="project" value="TreeGrafter"/>
</dbReference>
<dbReference type="AlphaFoldDB" id="A0A9W7Y5P9"/>
<evidence type="ECO:0000256" key="8">
    <source>
        <dbReference type="ARBA" id="ARBA00023212"/>
    </source>
</evidence>
<evidence type="ECO:0000256" key="3">
    <source>
        <dbReference type="ARBA" id="ARBA00009291"/>
    </source>
</evidence>
<keyword evidence="5" id="KW-0130">Cell adhesion</keyword>
<name>A0A9W7Y5P9_9FUNG</name>
<evidence type="ECO:0000313" key="11">
    <source>
        <dbReference type="EMBL" id="KAJ1725032.1"/>
    </source>
</evidence>
<keyword evidence="6" id="KW-0965">Cell junction</keyword>
<evidence type="ECO:0000256" key="2">
    <source>
        <dbReference type="ARBA" id="ARBA00004300"/>
    </source>
</evidence>
<feature type="region of interest" description="Disordered" evidence="10">
    <location>
        <begin position="344"/>
        <end position="368"/>
    </location>
</feature>
<feature type="compositionally biased region" description="Low complexity" evidence="10">
    <location>
        <begin position="349"/>
        <end position="359"/>
    </location>
</feature>
<evidence type="ECO:0000256" key="5">
    <source>
        <dbReference type="ARBA" id="ARBA00022889"/>
    </source>
</evidence>
<evidence type="ECO:0000256" key="6">
    <source>
        <dbReference type="ARBA" id="ARBA00022949"/>
    </source>
</evidence>
<dbReference type="InterPro" id="IPR052300">
    <property type="entry name" value="Adhesion_Centrosome_assoc"/>
</dbReference>